<evidence type="ECO:0000256" key="5">
    <source>
        <dbReference type="ARBA" id="ARBA00022842"/>
    </source>
</evidence>
<evidence type="ECO:0000256" key="4">
    <source>
        <dbReference type="ARBA" id="ARBA00022723"/>
    </source>
</evidence>
<dbReference type="PANTHER" id="PTHR31739:SF33">
    <property type="entry name" value="CIS-ABIENOL SYNTHASE, CHLOROPLASTIC"/>
    <property type="match status" value="1"/>
</dbReference>
<dbReference type="FunFam" id="1.10.600.10:FF:000005">
    <property type="entry name" value="Ent-kaur-16-ene synthase, chloroplastic"/>
    <property type="match status" value="1"/>
</dbReference>
<dbReference type="InterPro" id="IPR001906">
    <property type="entry name" value="Terpene_synth_N"/>
</dbReference>
<dbReference type="Proteomes" id="UP001293254">
    <property type="component" value="Unassembled WGS sequence"/>
</dbReference>
<reference evidence="10" key="2">
    <citation type="journal article" date="2024" name="Plant">
        <title>Genomic evolution and insights into agronomic trait innovations of Sesamum species.</title>
        <authorList>
            <person name="Miao H."/>
            <person name="Wang L."/>
            <person name="Qu L."/>
            <person name="Liu H."/>
            <person name="Sun Y."/>
            <person name="Le M."/>
            <person name="Wang Q."/>
            <person name="Wei S."/>
            <person name="Zheng Y."/>
            <person name="Lin W."/>
            <person name="Duan Y."/>
            <person name="Cao H."/>
            <person name="Xiong S."/>
            <person name="Wang X."/>
            <person name="Wei L."/>
            <person name="Li C."/>
            <person name="Ma Q."/>
            <person name="Ju M."/>
            <person name="Zhao R."/>
            <person name="Li G."/>
            <person name="Mu C."/>
            <person name="Tian Q."/>
            <person name="Mei H."/>
            <person name="Zhang T."/>
            <person name="Gao T."/>
            <person name="Zhang H."/>
        </authorList>
    </citation>
    <scope>NUCLEOTIDE SEQUENCE</scope>
    <source>
        <strain evidence="10">3651</strain>
    </source>
</reference>
<dbReference type="InterPro" id="IPR008930">
    <property type="entry name" value="Terpenoid_cyclase/PrenylTrfase"/>
</dbReference>
<dbReference type="Gene3D" id="1.10.600.10">
    <property type="entry name" value="Farnesyl Diphosphate Synthase"/>
    <property type="match status" value="1"/>
</dbReference>
<dbReference type="InterPro" id="IPR005630">
    <property type="entry name" value="Terpene_synthase_metal-bd"/>
</dbReference>
<comment type="caution">
    <text evidence="10">The sequence shown here is derived from an EMBL/GenBank/DDBJ whole genome shotgun (WGS) entry which is preliminary data.</text>
</comment>
<feature type="domain" description="Terpene synthase N-terminal" evidence="8">
    <location>
        <begin position="213"/>
        <end position="410"/>
    </location>
</feature>
<gene>
    <name evidence="10" type="ORF">Salat_0737300</name>
</gene>
<evidence type="ECO:0000313" key="10">
    <source>
        <dbReference type="EMBL" id="KAK4435738.1"/>
    </source>
</evidence>
<dbReference type="InterPro" id="IPR008949">
    <property type="entry name" value="Isoprenoid_synthase_dom_sf"/>
</dbReference>
<dbReference type="GO" id="GO:0009686">
    <property type="term" value="P:gibberellin biosynthetic process"/>
    <property type="evidence" value="ECO:0007669"/>
    <property type="project" value="TreeGrafter"/>
</dbReference>
<feature type="region of interest" description="Disordered" evidence="7">
    <location>
        <begin position="1"/>
        <end position="21"/>
    </location>
</feature>
<keyword evidence="4" id="KW-0479">Metal-binding</keyword>
<evidence type="ECO:0000256" key="2">
    <source>
        <dbReference type="ARBA" id="ARBA00004721"/>
    </source>
</evidence>
<comment type="pathway">
    <text evidence="2">Secondary metabolite biosynthesis; terpenoid biosynthesis.</text>
</comment>
<dbReference type="InterPro" id="IPR036965">
    <property type="entry name" value="Terpene_synth_N_sf"/>
</dbReference>
<protein>
    <submittedName>
        <fullName evidence="10">Cis-abienol synthase, chloroplastic</fullName>
    </submittedName>
</protein>
<dbReference type="EMBL" id="JACGWO010000002">
    <property type="protein sequence ID" value="KAK4435738.1"/>
    <property type="molecule type" value="Genomic_DNA"/>
</dbReference>
<name>A0AAE2CV91_9LAMI</name>
<reference evidence="10" key="1">
    <citation type="submission" date="2020-06" db="EMBL/GenBank/DDBJ databases">
        <authorList>
            <person name="Li T."/>
            <person name="Hu X."/>
            <person name="Zhang T."/>
            <person name="Song X."/>
            <person name="Zhang H."/>
            <person name="Dai N."/>
            <person name="Sheng W."/>
            <person name="Hou X."/>
            <person name="Wei L."/>
        </authorList>
    </citation>
    <scope>NUCLEOTIDE SEQUENCE</scope>
    <source>
        <strain evidence="10">3651</strain>
        <tissue evidence="10">Leaf</tissue>
    </source>
</reference>
<evidence type="ECO:0000256" key="3">
    <source>
        <dbReference type="ARBA" id="ARBA00006333"/>
    </source>
</evidence>
<comment type="cofactor">
    <cofactor evidence="1">
        <name>Mg(2+)</name>
        <dbReference type="ChEBI" id="CHEBI:18420"/>
    </cofactor>
</comment>
<dbReference type="GO" id="GO:0010333">
    <property type="term" value="F:terpene synthase activity"/>
    <property type="evidence" value="ECO:0007669"/>
    <property type="project" value="InterPro"/>
</dbReference>
<accession>A0AAE2CV91</accession>
<evidence type="ECO:0000313" key="11">
    <source>
        <dbReference type="Proteomes" id="UP001293254"/>
    </source>
</evidence>
<evidence type="ECO:0000256" key="6">
    <source>
        <dbReference type="ARBA" id="ARBA00023239"/>
    </source>
</evidence>
<dbReference type="InterPro" id="IPR050148">
    <property type="entry name" value="Terpene_synthase-like"/>
</dbReference>
<dbReference type="Pfam" id="PF01397">
    <property type="entry name" value="Terpene_synth"/>
    <property type="match status" value="1"/>
</dbReference>
<dbReference type="Gene3D" id="1.50.10.130">
    <property type="entry name" value="Terpene synthase, N-terminal domain"/>
    <property type="match status" value="1"/>
</dbReference>
<dbReference type="SUPFAM" id="SSF48239">
    <property type="entry name" value="Terpenoid cyclases/Protein prenyltransferases"/>
    <property type="match status" value="2"/>
</dbReference>
<sequence length="779" mass="89155">MSGGYIPLSSHTNHSCKKTSGHGFQGKPVIVAKRNLNVSATDGNFIEKIRERLNNGKVEISPSAYDTAWVAMVPSREYSGSKQPCFPQCLDWIMESQNPDGSWGLHPGLAKDSLSCTLACVLALHKWNVGQQLVQRGLDFIRSNGWAACNEVQSSPIGFNVIFPAMINYAKELDLTLPLSSTLVDSLLQVRDSEIRRDRNLEYVAEGLGNFCNWKEILTRQTSNGSLFNSPATTAAALIHCHDDKCFQYLVSVLAVFDKWVPTVYPLDIYTRLCVVDTLERLGVSRFFGHEIGCILDEMYRLWQRKEEEIFADVSCRAMAFRLLRMKGYEVSSDELAAYVDQEHFFETVSLQMSGVDTVLELYRASQARLHEDETTLEKLHAWTSTFLKQQLLSKTILDKRLQKQVEYDLKNFHGILDRVENRRALDLYEIGDYQVLKAAYRFPTVHNEDIFLFSKQDFNICQAQYRKDLDQLERWYADCKLDTLKYGRNVVRVSHFLTSAMLGDPSLSEARVAFAKTIVLVTRMDDFFDHHGSREESLRIIELIRQWKEQPTSVYGSEEVEILFTALYNTVNDLAEKAYVRQGRCIKSVLINLWIEILTSFMSEMDSWTVETAPSMDEYLSFAWVSIGCRICILTSIHFLGVKLPEDVVMSPESTSLCRHVSLVARLLNDIQTFEKEQKERKLNSVSLQLAAHKGAISEEDAISEIEKLVEYNRRKLLQLILQTEGSRMPKECKHVFWQSGKIGYYLYSHGDEFTSPQQMMEDAKSLIFQPLSLPLLD</sequence>
<dbReference type="FunFam" id="1.50.10.130:FF:000002">
    <property type="entry name" value="Ent-copalyl diphosphate synthase, chloroplastic"/>
    <property type="match status" value="1"/>
</dbReference>
<keyword evidence="5" id="KW-0460">Magnesium</keyword>
<comment type="similarity">
    <text evidence="3">Belongs to the terpene synthase family.</text>
</comment>
<dbReference type="SUPFAM" id="SSF48576">
    <property type="entry name" value="Terpenoid synthases"/>
    <property type="match status" value="1"/>
</dbReference>
<dbReference type="Gene3D" id="1.50.10.160">
    <property type="match status" value="1"/>
</dbReference>
<dbReference type="GO" id="GO:0009507">
    <property type="term" value="C:chloroplast"/>
    <property type="evidence" value="ECO:0007669"/>
    <property type="project" value="TreeGrafter"/>
</dbReference>
<dbReference type="SFLD" id="SFLDG01014">
    <property type="entry name" value="Terpene_Cyclase_Like_1_N-term"/>
    <property type="match status" value="1"/>
</dbReference>
<dbReference type="PANTHER" id="PTHR31739">
    <property type="entry name" value="ENT-COPALYL DIPHOSPHATE SYNTHASE, CHLOROPLASTIC"/>
    <property type="match status" value="1"/>
</dbReference>
<evidence type="ECO:0000256" key="7">
    <source>
        <dbReference type="SAM" id="MobiDB-lite"/>
    </source>
</evidence>
<organism evidence="10 11">
    <name type="scientific">Sesamum alatum</name>
    <dbReference type="NCBI Taxonomy" id="300844"/>
    <lineage>
        <taxon>Eukaryota</taxon>
        <taxon>Viridiplantae</taxon>
        <taxon>Streptophyta</taxon>
        <taxon>Embryophyta</taxon>
        <taxon>Tracheophyta</taxon>
        <taxon>Spermatophyta</taxon>
        <taxon>Magnoliopsida</taxon>
        <taxon>eudicotyledons</taxon>
        <taxon>Gunneridae</taxon>
        <taxon>Pentapetalae</taxon>
        <taxon>asterids</taxon>
        <taxon>lamiids</taxon>
        <taxon>Lamiales</taxon>
        <taxon>Pedaliaceae</taxon>
        <taxon>Sesamum</taxon>
    </lineage>
</organism>
<keyword evidence="6" id="KW-0456">Lyase</keyword>
<dbReference type="AlphaFoldDB" id="A0AAE2CV91"/>
<evidence type="ECO:0000259" key="8">
    <source>
        <dbReference type="Pfam" id="PF01397"/>
    </source>
</evidence>
<keyword evidence="11" id="KW-1185">Reference proteome</keyword>
<dbReference type="GO" id="GO:0000287">
    <property type="term" value="F:magnesium ion binding"/>
    <property type="evidence" value="ECO:0007669"/>
    <property type="project" value="InterPro"/>
</dbReference>
<feature type="domain" description="Terpene synthase metal-binding" evidence="9">
    <location>
        <begin position="479"/>
        <end position="716"/>
    </location>
</feature>
<proteinExistence type="inferred from homology"/>
<evidence type="ECO:0000259" key="9">
    <source>
        <dbReference type="Pfam" id="PF03936"/>
    </source>
</evidence>
<dbReference type="Pfam" id="PF03936">
    <property type="entry name" value="Terpene_synth_C"/>
    <property type="match status" value="1"/>
</dbReference>
<evidence type="ECO:0000256" key="1">
    <source>
        <dbReference type="ARBA" id="ARBA00001946"/>
    </source>
</evidence>